<dbReference type="PANTHER" id="PTHR34605:SF3">
    <property type="entry name" value="P CELL-TYPE AGGLUTINATION PROTEIN MAP4-LIKE-RELATED"/>
    <property type="match status" value="1"/>
</dbReference>
<keyword evidence="2 4" id="KW-0238">DNA-binding</keyword>
<evidence type="ECO:0000259" key="5">
    <source>
        <dbReference type="PROSITE" id="PS51898"/>
    </source>
</evidence>
<dbReference type="InterPro" id="IPR002104">
    <property type="entry name" value="Integrase_catalytic"/>
</dbReference>
<keyword evidence="1" id="KW-0229">DNA integration</keyword>
<dbReference type="GO" id="GO:0015074">
    <property type="term" value="P:DNA integration"/>
    <property type="evidence" value="ECO:0007669"/>
    <property type="project" value="UniProtKB-KW"/>
</dbReference>
<keyword evidence="3" id="KW-0233">DNA recombination</keyword>
<evidence type="ECO:0000256" key="2">
    <source>
        <dbReference type="ARBA" id="ARBA00023125"/>
    </source>
</evidence>
<dbReference type="PROSITE" id="PS51898">
    <property type="entry name" value="TYR_RECOMBINASE"/>
    <property type="match status" value="1"/>
</dbReference>
<dbReference type="EMBL" id="FUWP01000025">
    <property type="protein sequence ID" value="SKA52703.1"/>
    <property type="molecule type" value="Genomic_DNA"/>
</dbReference>
<dbReference type="InterPro" id="IPR052925">
    <property type="entry name" value="Phage_Integrase-like_Recomb"/>
</dbReference>
<proteinExistence type="predicted"/>
<dbReference type="GO" id="GO:0006310">
    <property type="term" value="P:DNA recombination"/>
    <property type="evidence" value="ECO:0007669"/>
    <property type="project" value="UniProtKB-KW"/>
</dbReference>
<dbReference type="PANTHER" id="PTHR34605">
    <property type="entry name" value="PHAGE_INTEGRASE DOMAIN-CONTAINING PROTEIN"/>
    <property type="match status" value="1"/>
</dbReference>
<dbReference type="Pfam" id="PF00589">
    <property type="entry name" value="Phage_integrase"/>
    <property type="match status" value="1"/>
</dbReference>
<dbReference type="SUPFAM" id="SSF47823">
    <property type="entry name" value="lambda integrase-like, N-terminal domain"/>
    <property type="match status" value="1"/>
</dbReference>
<dbReference type="InterPro" id="IPR044068">
    <property type="entry name" value="CB"/>
</dbReference>
<dbReference type="InterPro" id="IPR011010">
    <property type="entry name" value="DNA_brk_join_enz"/>
</dbReference>
<evidence type="ECO:0000256" key="1">
    <source>
        <dbReference type="ARBA" id="ARBA00022908"/>
    </source>
</evidence>
<dbReference type="OrthoDB" id="6263279at2"/>
<evidence type="ECO:0000256" key="4">
    <source>
        <dbReference type="PROSITE-ProRule" id="PRU01248"/>
    </source>
</evidence>
<dbReference type="InterPro" id="IPR010998">
    <property type="entry name" value="Integrase_recombinase_N"/>
</dbReference>
<dbReference type="Gene3D" id="1.10.443.10">
    <property type="entry name" value="Intergrase catalytic core"/>
    <property type="match status" value="1"/>
</dbReference>
<dbReference type="PROSITE" id="PS51900">
    <property type="entry name" value="CB"/>
    <property type="match status" value="1"/>
</dbReference>
<dbReference type="RefSeq" id="WP_080176046.1">
    <property type="nucleotide sequence ID" value="NZ_AP024857.1"/>
</dbReference>
<dbReference type="Proteomes" id="UP000191116">
    <property type="component" value="Unassembled WGS sequence"/>
</dbReference>
<gene>
    <name evidence="7" type="primary">xerC_3</name>
    <name evidence="7" type="ORF">CZ814_03331</name>
</gene>
<dbReference type="InterPro" id="IPR013762">
    <property type="entry name" value="Integrase-like_cat_sf"/>
</dbReference>
<reference evidence="7 8" key="1">
    <citation type="submission" date="2017-02" db="EMBL/GenBank/DDBJ databases">
        <authorList>
            <person name="Peterson S.W."/>
        </authorList>
    </citation>
    <scope>NUCLEOTIDE SEQUENCE [LARGE SCALE GENOMIC DNA]</scope>
    <source>
        <strain evidence="7 8">CECT 9189</strain>
    </source>
</reference>
<dbReference type="SUPFAM" id="SSF56349">
    <property type="entry name" value="DNA breaking-rejoining enzymes"/>
    <property type="match status" value="1"/>
</dbReference>
<dbReference type="AlphaFoldDB" id="A0A1T4UJ60"/>
<evidence type="ECO:0000313" key="8">
    <source>
        <dbReference type="Proteomes" id="UP000191116"/>
    </source>
</evidence>
<evidence type="ECO:0000259" key="6">
    <source>
        <dbReference type="PROSITE" id="PS51900"/>
    </source>
</evidence>
<dbReference type="Gene3D" id="1.10.150.130">
    <property type="match status" value="1"/>
</dbReference>
<accession>A0A1T4UJ60</accession>
<feature type="domain" description="Core-binding (CB)" evidence="6">
    <location>
        <begin position="38"/>
        <end position="123"/>
    </location>
</feature>
<evidence type="ECO:0000313" key="7">
    <source>
        <dbReference type="EMBL" id="SKA52703.1"/>
    </source>
</evidence>
<protein>
    <submittedName>
        <fullName evidence="7">Tyrosine recombinase XerC</fullName>
    </submittedName>
</protein>
<evidence type="ECO:0000256" key="3">
    <source>
        <dbReference type="ARBA" id="ARBA00023172"/>
    </source>
</evidence>
<feature type="domain" description="Tyr recombinase" evidence="5">
    <location>
        <begin position="152"/>
        <end position="362"/>
    </location>
</feature>
<name>A0A1T4UJ60_9GAMM</name>
<organism evidence="7 8">
    <name type="scientific">Photobacterium toruni</name>
    <dbReference type="NCBI Taxonomy" id="1935446"/>
    <lineage>
        <taxon>Bacteria</taxon>
        <taxon>Pseudomonadati</taxon>
        <taxon>Pseudomonadota</taxon>
        <taxon>Gammaproteobacteria</taxon>
        <taxon>Vibrionales</taxon>
        <taxon>Vibrionaceae</taxon>
        <taxon>Photobacterium</taxon>
    </lineage>
</organism>
<sequence length="378" mass="42526">MIENQLSLLGDFTDVRPSDVKTAIEKAQKKGVVVAEDHVFQAAINHLLNEFKKREDRYSPNTLRRLESAWGCFVEWCLDNKRHSLPASPDTTEKFLIYKAESVHRNTLSIYKWAISRVHRVAGCPNPCNDVFVEDRYKALVRVKVQSGEAIKQASPFNELHLNALVEKWKQHERVLERRNLALLGVAYESMLRAAELANIKLSDIELAGDGTAILTIPITKTNHSGDPDTCILSHDVVGLIMDYIEAGELHLKQDGYLFTGVSKHNKCTKPKVDKETGEVTYKPITTKTVEGIFKAAWSELELGRQGVKPFTGHSARVGATQDLLRKGYNTLQIQQSGRWSSEVMVARYGRAILARESAMAQSRVKTKNIDLSWGSKR</sequence>
<dbReference type="GO" id="GO:0003677">
    <property type="term" value="F:DNA binding"/>
    <property type="evidence" value="ECO:0007669"/>
    <property type="project" value="UniProtKB-UniRule"/>
</dbReference>